<dbReference type="PROSITE" id="PS50928">
    <property type="entry name" value="ABC_TM1"/>
    <property type="match status" value="1"/>
</dbReference>
<evidence type="ECO:0000256" key="7">
    <source>
        <dbReference type="ARBA" id="ARBA00022989"/>
    </source>
</evidence>
<evidence type="ECO:0000256" key="2">
    <source>
        <dbReference type="ARBA" id="ARBA00011557"/>
    </source>
</evidence>
<dbReference type="Pfam" id="PF00528">
    <property type="entry name" value="BPD_transp_1"/>
    <property type="match status" value="1"/>
</dbReference>
<evidence type="ECO:0000256" key="3">
    <source>
        <dbReference type="ARBA" id="ARBA00020515"/>
    </source>
</evidence>
<dbReference type="OrthoDB" id="369039at2"/>
<feature type="transmembrane region" description="Helical" evidence="9">
    <location>
        <begin position="271"/>
        <end position="292"/>
    </location>
</feature>
<keyword evidence="13" id="KW-1185">Reference proteome</keyword>
<dbReference type="RefSeq" id="WP_141270585.1">
    <property type="nucleotide sequence ID" value="NZ_BJLH01000005.1"/>
</dbReference>
<comment type="subcellular location">
    <subcellularLocation>
        <location evidence="10">Cell inner membrane</location>
        <topology evidence="10">Multi-pass membrane protein</topology>
    </subcellularLocation>
    <subcellularLocation>
        <location evidence="1 9">Cell membrane</location>
        <topology evidence="1 9">Multi-pass membrane protein</topology>
    </subcellularLocation>
</comment>
<comment type="caution">
    <text evidence="12">The sequence shown here is derived from an EMBL/GenBank/DDBJ whole genome shotgun (WGS) entry which is preliminary data.</text>
</comment>
<dbReference type="EMBL" id="BJLH01000005">
    <property type="protein sequence ID" value="GEA60144.1"/>
    <property type="molecule type" value="Genomic_DNA"/>
</dbReference>
<keyword evidence="5 10" id="KW-1003">Cell membrane</keyword>
<evidence type="ECO:0000313" key="12">
    <source>
        <dbReference type="EMBL" id="GEA60144.1"/>
    </source>
</evidence>
<evidence type="ECO:0000259" key="11">
    <source>
        <dbReference type="PROSITE" id="PS50928"/>
    </source>
</evidence>
<feature type="transmembrane region" description="Helical" evidence="9">
    <location>
        <begin position="210"/>
        <end position="232"/>
    </location>
</feature>
<evidence type="ECO:0000256" key="5">
    <source>
        <dbReference type="ARBA" id="ARBA00022475"/>
    </source>
</evidence>
<gene>
    <name evidence="10 12" type="primary">ugpE</name>
    <name evidence="12" type="ORF">VCO01S_13370</name>
</gene>
<dbReference type="SUPFAM" id="SSF161098">
    <property type="entry name" value="MetI-like"/>
    <property type="match status" value="1"/>
</dbReference>
<dbReference type="InterPro" id="IPR035906">
    <property type="entry name" value="MetI-like_sf"/>
</dbReference>
<dbReference type="InterPro" id="IPR000515">
    <property type="entry name" value="MetI-like"/>
</dbReference>
<organism evidence="12 13">
    <name type="scientific">Vibrio comitans NBRC 102076</name>
    <dbReference type="NCBI Taxonomy" id="1219078"/>
    <lineage>
        <taxon>Bacteria</taxon>
        <taxon>Pseudomonadati</taxon>
        <taxon>Pseudomonadota</taxon>
        <taxon>Gammaproteobacteria</taxon>
        <taxon>Vibrionales</taxon>
        <taxon>Vibrionaceae</taxon>
        <taxon>Vibrio</taxon>
    </lineage>
</organism>
<keyword evidence="6 9" id="KW-0812">Transmembrane</keyword>
<evidence type="ECO:0000256" key="1">
    <source>
        <dbReference type="ARBA" id="ARBA00004651"/>
    </source>
</evidence>
<keyword evidence="8 9" id="KW-0472">Membrane</keyword>
<feature type="domain" description="ABC transmembrane type-1" evidence="11">
    <location>
        <begin position="71"/>
        <end position="292"/>
    </location>
</feature>
<dbReference type="Proteomes" id="UP000318242">
    <property type="component" value="Unassembled WGS sequence"/>
</dbReference>
<protein>
    <recommendedName>
        <fullName evidence="3 10">sn-glycerol-3-phosphate transport system permease protein UgpE</fullName>
    </recommendedName>
</protein>
<accession>A0A4Y3IMW0</accession>
<dbReference type="Gene3D" id="1.10.3720.10">
    <property type="entry name" value="MetI-like"/>
    <property type="match status" value="1"/>
</dbReference>
<name>A0A4Y3IMW0_9VIBR</name>
<dbReference type="CDD" id="cd06261">
    <property type="entry name" value="TM_PBP2"/>
    <property type="match status" value="1"/>
</dbReference>
<feature type="transmembrane region" description="Helical" evidence="9">
    <location>
        <begin position="75"/>
        <end position="99"/>
    </location>
</feature>
<dbReference type="PANTHER" id="PTHR43744">
    <property type="entry name" value="ABC TRANSPORTER PERMEASE PROTEIN MG189-RELATED-RELATED"/>
    <property type="match status" value="1"/>
</dbReference>
<feature type="transmembrane region" description="Helical" evidence="9">
    <location>
        <begin position="105"/>
        <end position="125"/>
    </location>
</feature>
<keyword evidence="7 9" id="KW-1133">Transmembrane helix</keyword>
<sequence length="305" mass="33464">MIENSKSIDRVANAILITGMLFVLLPIYIVVITATHSYETFLREGLQYLPGTELMTNLRLVMDETSLIPQIANSIVIALISASGKTAFSFLAAFGIVYFRVRYGTLIFFMILMSTMVPLDLRIVASYEVASNILEPINSLLTITGINSLVSAYYGTPLKLEFSILDTYFGMAAPILASGTGTFLFRQFFKTIPPSLIHAATMDGAGPIRFMIDILLPLSKTSIISLFVLMFMGGWNQYMWPLVAASRPEMDTALVGLVKLSTVVDGATPNYPMIMAGAILVNIIPIIMIAVMQKYIVQGLTLSEK</sequence>
<dbReference type="AlphaFoldDB" id="A0A4Y3IMW0"/>
<feature type="transmembrane region" description="Helical" evidence="9">
    <location>
        <begin position="168"/>
        <end position="189"/>
    </location>
</feature>
<dbReference type="PANTHER" id="PTHR43744:SF8">
    <property type="entry name" value="SN-GLYCEROL-3-PHOSPHATE TRANSPORT SYSTEM PERMEASE PROTEIN UGPE"/>
    <property type="match status" value="1"/>
</dbReference>
<dbReference type="GO" id="GO:0005886">
    <property type="term" value="C:plasma membrane"/>
    <property type="evidence" value="ECO:0007669"/>
    <property type="project" value="UniProtKB-SubCell"/>
</dbReference>
<evidence type="ECO:0000256" key="9">
    <source>
        <dbReference type="RuleBase" id="RU363032"/>
    </source>
</evidence>
<comment type="function">
    <text evidence="10">Part of the ABC transporter complex UgpBAEC involved in sn-glycerol-3-phosphate (G3P) import. Probably responsible for the translocation of the substrate across the membrane.</text>
</comment>
<keyword evidence="4 9" id="KW-0813">Transport</keyword>
<reference evidence="12 13" key="1">
    <citation type="submission" date="2019-06" db="EMBL/GenBank/DDBJ databases">
        <title>Whole genome shotgun sequence of Vibrio comitans NBRC 102076.</title>
        <authorList>
            <person name="Hosoyama A."/>
            <person name="Uohara A."/>
            <person name="Ohji S."/>
            <person name="Ichikawa N."/>
        </authorList>
    </citation>
    <scope>NUCLEOTIDE SEQUENCE [LARGE SCALE GENOMIC DNA]</scope>
    <source>
        <strain evidence="12 13">NBRC 102076</strain>
    </source>
</reference>
<evidence type="ECO:0000256" key="10">
    <source>
        <dbReference type="RuleBase" id="RU363056"/>
    </source>
</evidence>
<keyword evidence="10" id="KW-0997">Cell inner membrane</keyword>
<comment type="similarity">
    <text evidence="9">Belongs to the binding-protein-dependent transport system permease family.</text>
</comment>
<evidence type="ECO:0000256" key="8">
    <source>
        <dbReference type="ARBA" id="ARBA00023136"/>
    </source>
</evidence>
<evidence type="ECO:0000313" key="13">
    <source>
        <dbReference type="Proteomes" id="UP000318242"/>
    </source>
</evidence>
<dbReference type="GO" id="GO:0055085">
    <property type="term" value="P:transmembrane transport"/>
    <property type="evidence" value="ECO:0007669"/>
    <property type="project" value="InterPro"/>
</dbReference>
<evidence type="ECO:0000256" key="6">
    <source>
        <dbReference type="ARBA" id="ARBA00022692"/>
    </source>
</evidence>
<comment type="subunit">
    <text evidence="2 10">The complex is composed of two ATP-binding proteins (UgpC), two transmembrane proteins (UgpA and UgpE) and a solute-binding protein (UgpB).</text>
</comment>
<feature type="transmembrane region" description="Helical" evidence="9">
    <location>
        <begin position="12"/>
        <end position="34"/>
    </location>
</feature>
<proteinExistence type="inferred from homology"/>
<evidence type="ECO:0000256" key="4">
    <source>
        <dbReference type="ARBA" id="ARBA00022448"/>
    </source>
</evidence>